<dbReference type="GeneID" id="113465283"/>
<name>A0A3Q0JIZ1_DIACI</name>
<dbReference type="GO" id="GO:0007270">
    <property type="term" value="P:neuron-neuron synaptic transmission"/>
    <property type="evidence" value="ECO:0007669"/>
    <property type="project" value="TreeGrafter"/>
</dbReference>
<accession>A0A3Q0JIZ1</accession>
<dbReference type="RefSeq" id="XP_026686735.1">
    <property type="nucleotide sequence ID" value="XM_026830934.1"/>
</dbReference>
<dbReference type="PANTHER" id="PTHR35270">
    <property type="entry name" value="FUSELESS, ISOFORM A"/>
    <property type="match status" value="1"/>
</dbReference>
<dbReference type="PaxDb" id="121845-A0A3Q0JIZ1"/>
<organism evidence="2 3">
    <name type="scientific">Diaphorina citri</name>
    <name type="common">Asian citrus psyllid</name>
    <dbReference type="NCBI Taxonomy" id="121845"/>
    <lineage>
        <taxon>Eukaryota</taxon>
        <taxon>Metazoa</taxon>
        <taxon>Ecdysozoa</taxon>
        <taxon>Arthropoda</taxon>
        <taxon>Hexapoda</taxon>
        <taxon>Insecta</taxon>
        <taxon>Pterygota</taxon>
        <taxon>Neoptera</taxon>
        <taxon>Paraneoptera</taxon>
        <taxon>Hemiptera</taxon>
        <taxon>Sternorrhyncha</taxon>
        <taxon>Psylloidea</taxon>
        <taxon>Psyllidae</taxon>
        <taxon>Diaphorininae</taxon>
        <taxon>Diaphorina</taxon>
    </lineage>
</organism>
<gene>
    <name evidence="3" type="primary">LOC113465283</name>
</gene>
<evidence type="ECO:0000313" key="3">
    <source>
        <dbReference type="RefSeq" id="XP_026686735.1"/>
    </source>
</evidence>
<dbReference type="AlphaFoldDB" id="A0A3Q0JIZ1"/>
<dbReference type="Pfam" id="PF15993">
    <property type="entry name" value="Fuseless"/>
    <property type="match status" value="1"/>
</dbReference>
<keyword evidence="2" id="KW-1185">Reference proteome</keyword>
<proteinExistence type="predicted"/>
<keyword evidence="1" id="KW-1133">Transmembrane helix</keyword>
<feature type="transmembrane region" description="Helical" evidence="1">
    <location>
        <begin position="63"/>
        <end position="80"/>
    </location>
</feature>
<dbReference type="GO" id="GO:0007274">
    <property type="term" value="P:neuromuscular synaptic transmission"/>
    <property type="evidence" value="ECO:0007669"/>
    <property type="project" value="TreeGrafter"/>
</dbReference>
<reference evidence="3" key="1">
    <citation type="submission" date="2025-08" db="UniProtKB">
        <authorList>
            <consortium name="RefSeq"/>
        </authorList>
    </citation>
    <scope>IDENTIFICATION</scope>
</reference>
<keyword evidence="1" id="KW-0472">Membrane</keyword>
<protein>
    <submittedName>
        <fullName evidence="3">Uncharacterized protein LOC113465283</fullName>
    </submittedName>
</protein>
<dbReference type="KEGG" id="dci:113465283"/>
<sequence>MRGSTAGITDGLQGQSKAHYLLLSILDILIGTLVITPLVIAYWRATWGLFDTYVFPDNPLSSALTSVGISFAILFVFNLFQKKIRETLNPDIHRLLFYTLSRLYTKLFSIACVNSWRGVWDILDIVLGTDDPRWTALSVLFAFVLLIPMKTLRNLSAPPFAIVTDRYKGYFDVPTLFRIRVSVNDIVKPKNFHCHNGSPPFAIVTDRYKGYFDVPTLFRIRSFQSKRRKKFLKQLQKKQEVSRRKSEDNHISCETLVPTSGQQDPLINHIYLHHKRASIISPSSPTLPRETNTVV</sequence>
<dbReference type="GO" id="GO:0070073">
    <property type="term" value="P:clustering of voltage-gated calcium channels"/>
    <property type="evidence" value="ECO:0007669"/>
    <property type="project" value="TreeGrafter"/>
</dbReference>
<feature type="transmembrane region" description="Helical" evidence="1">
    <location>
        <begin position="20"/>
        <end position="43"/>
    </location>
</feature>
<dbReference type="GO" id="GO:0042734">
    <property type="term" value="C:presynaptic membrane"/>
    <property type="evidence" value="ECO:0007669"/>
    <property type="project" value="TreeGrafter"/>
</dbReference>
<keyword evidence="1" id="KW-0812">Transmembrane</keyword>
<dbReference type="PANTHER" id="PTHR35270:SF2">
    <property type="entry name" value="FUSELESS, ISOFORM A"/>
    <property type="match status" value="1"/>
</dbReference>
<dbReference type="Proteomes" id="UP000079169">
    <property type="component" value="Unplaced"/>
</dbReference>
<evidence type="ECO:0000313" key="2">
    <source>
        <dbReference type="Proteomes" id="UP000079169"/>
    </source>
</evidence>
<dbReference type="InterPro" id="IPR032751">
    <property type="entry name" value="Fuseless"/>
</dbReference>
<evidence type="ECO:0000256" key="1">
    <source>
        <dbReference type="SAM" id="Phobius"/>
    </source>
</evidence>